<dbReference type="Proteomes" id="UP000729402">
    <property type="component" value="Unassembled WGS sequence"/>
</dbReference>
<evidence type="ECO:0000313" key="2">
    <source>
        <dbReference type="EMBL" id="KAG8090125.1"/>
    </source>
</evidence>
<feature type="compositionally biased region" description="Basic residues" evidence="1">
    <location>
        <begin position="24"/>
        <end position="33"/>
    </location>
</feature>
<dbReference type="AlphaFoldDB" id="A0A8J5WH92"/>
<keyword evidence="3" id="KW-1185">Reference proteome</keyword>
<protein>
    <submittedName>
        <fullName evidence="2">Uncharacterized protein</fullName>
    </submittedName>
</protein>
<evidence type="ECO:0000256" key="1">
    <source>
        <dbReference type="SAM" id="MobiDB-lite"/>
    </source>
</evidence>
<accession>A0A8J5WH92</accession>
<dbReference type="EMBL" id="JAAALK010000081">
    <property type="protein sequence ID" value="KAG8090125.1"/>
    <property type="molecule type" value="Genomic_DNA"/>
</dbReference>
<organism evidence="2 3">
    <name type="scientific">Zizania palustris</name>
    <name type="common">Northern wild rice</name>
    <dbReference type="NCBI Taxonomy" id="103762"/>
    <lineage>
        <taxon>Eukaryota</taxon>
        <taxon>Viridiplantae</taxon>
        <taxon>Streptophyta</taxon>
        <taxon>Embryophyta</taxon>
        <taxon>Tracheophyta</taxon>
        <taxon>Spermatophyta</taxon>
        <taxon>Magnoliopsida</taxon>
        <taxon>Liliopsida</taxon>
        <taxon>Poales</taxon>
        <taxon>Poaceae</taxon>
        <taxon>BOP clade</taxon>
        <taxon>Oryzoideae</taxon>
        <taxon>Oryzeae</taxon>
        <taxon>Zizaniinae</taxon>
        <taxon>Zizania</taxon>
    </lineage>
</organism>
<proteinExistence type="predicted"/>
<gene>
    <name evidence="2" type="ORF">GUJ93_ZPchr0011g27085</name>
</gene>
<comment type="caution">
    <text evidence="2">The sequence shown here is derived from an EMBL/GenBank/DDBJ whole genome shotgun (WGS) entry which is preliminary data.</text>
</comment>
<evidence type="ECO:0000313" key="3">
    <source>
        <dbReference type="Proteomes" id="UP000729402"/>
    </source>
</evidence>
<reference evidence="2" key="2">
    <citation type="submission" date="2021-02" db="EMBL/GenBank/DDBJ databases">
        <authorList>
            <person name="Kimball J.A."/>
            <person name="Haas M.W."/>
            <person name="Macchietto M."/>
            <person name="Kono T."/>
            <person name="Duquette J."/>
            <person name="Shao M."/>
        </authorList>
    </citation>
    <scope>NUCLEOTIDE SEQUENCE</scope>
    <source>
        <tissue evidence="2">Fresh leaf tissue</tissue>
    </source>
</reference>
<sequence>MDRIHLIMKCPSELAPCRSNQLGKTKHRGRNSRKPQAPNSRGKGFSAPRLIRTLKCRIRLLPVQILPPGHQIRLIPTLICFDPVPTSSDSAPCARFSPVVVFERSGRGSGSEEMAGKGGKALLVARTMAAKSAEKDNGEKATISRSSRASLQPLAAWSLYLPAVGDGLSSVRSPLFLHGGDGYD</sequence>
<reference evidence="2" key="1">
    <citation type="journal article" date="2021" name="bioRxiv">
        <title>Whole Genome Assembly and Annotation of Northern Wild Rice, Zizania palustris L., Supports a Whole Genome Duplication in the Zizania Genus.</title>
        <authorList>
            <person name="Haas M."/>
            <person name="Kono T."/>
            <person name="Macchietto M."/>
            <person name="Millas R."/>
            <person name="McGilp L."/>
            <person name="Shao M."/>
            <person name="Duquette J."/>
            <person name="Hirsch C.N."/>
            <person name="Kimball J."/>
        </authorList>
    </citation>
    <scope>NUCLEOTIDE SEQUENCE</scope>
    <source>
        <tissue evidence="2">Fresh leaf tissue</tissue>
    </source>
</reference>
<feature type="region of interest" description="Disordered" evidence="1">
    <location>
        <begin position="17"/>
        <end position="45"/>
    </location>
</feature>
<name>A0A8J5WH92_ZIZPA</name>